<reference evidence="3" key="1">
    <citation type="submission" date="2011-05" db="EMBL/GenBank/DDBJ databases">
        <title>Insights into the evolution of the great apes provided by the gorilla genome.</title>
        <authorList>
            <person name="Scally A."/>
        </authorList>
    </citation>
    <scope>NUCLEOTIDE SEQUENCE [LARGE SCALE GENOMIC DNA]</scope>
</reference>
<dbReference type="Bgee" id="ENSGGOG00000002329">
    <property type="expression patterns" value="Expressed in liver and 6 other cell types or tissues"/>
</dbReference>
<reference evidence="2" key="4">
    <citation type="submission" date="2025-09" db="UniProtKB">
        <authorList>
            <consortium name="Ensembl"/>
        </authorList>
    </citation>
    <scope>IDENTIFICATION</scope>
</reference>
<dbReference type="EMBL" id="CABD030044236">
    <property type="status" value="NOT_ANNOTATED_CDS"/>
    <property type="molecule type" value="Genomic_DNA"/>
</dbReference>
<name>A0A2I2YBG5_GORGO</name>
<proteinExistence type="predicted"/>
<feature type="compositionally biased region" description="Basic residues" evidence="1">
    <location>
        <begin position="38"/>
        <end position="53"/>
    </location>
</feature>
<dbReference type="GeneTree" id="ENSGT00390000002471"/>
<dbReference type="AlphaFoldDB" id="A0A2I2YBG5"/>
<accession>A0A2I2YBG5</accession>
<dbReference type="Ensembl" id="ENSGGOT00000047075.1">
    <property type="protein sequence ID" value="ENSGGOP00000032258.1"/>
    <property type="gene ID" value="ENSGGOG00000002329.3"/>
</dbReference>
<evidence type="ECO:0000313" key="2">
    <source>
        <dbReference type="Ensembl" id="ENSGGOP00000032258.1"/>
    </source>
</evidence>
<gene>
    <name evidence="2" type="primary">GPSM3</name>
</gene>
<dbReference type="Proteomes" id="UP000001519">
    <property type="component" value="Chromosome 6"/>
</dbReference>
<evidence type="ECO:0000313" key="3">
    <source>
        <dbReference type="Proteomes" id="UP000001519"/>
    </source>
</evidence>
<reference evidence="2 3" key="2">
    <citation type="journal article" date="2012" name="Nature">
        <title>Insights into hominid evolution from the gorilla genome sequence.</title>
        <authorList>
            <person name="Scally A."/>
            <person name="Dutheil J.Y."/>
            <person name="Hillier L.W."/>
            <person name="Jordan G.E."/>
            <person name="Goodhead I."/>
            <person name="Herrero J."/>
            <person name="Hobolth A."/>
            <person name="Lappalainen T."/>
            <person name="Mailund T."/>
            <person name="Marques-Bonet T."/>
            <person name="McCarthy S."/>
            <person name="Montgomery S.H."/>
            <person name="Schwalie P.C."/>
            <person name="Tang Y.A."/>
            <person name="Ward M.C."/>
            <person name="Xue Y."/>
            <person name="Yngvadottir B."/>
            <person name="Alkan C."/>
            <person name="Andersen L.N."/>
            <person name="Ayub Q."/>
            <person name="Ball E.V."/>
            <person name="Beal K."/>
            <person name="Bradley B.J."/>
            <person name="Chen Y."/>
            <person name="Clee C.M."/>
            <person name="Fitzgerald S."/>
            <person name="Graves T.A."/>
            <person name="Gu Y."/>
            <person name="Heath P."/>
            <person name="Heger A."/>
            <person name="Karakoc E."/>
            <person name="Kolb-Kokocinski A."/>
            <person name="Laird G.K."/>
            <person name="Lunter G."/>
            <person name="Meader S."/>
            <person name="Mort M."/>
            <person name="Mullikin J.C."/>
            <person name="Munch K."/>
            <person name="O'Connor T.D."/>
            <person name="Phillips A.D."/>
            <person name="Prado-Martinez J."/>
            <person name="Rogers A.S."/>
            <person name="Sajjadian S."/>
            <person name="Schmidt D."/>
            <person name="Shaw K."/>
            <person name="Simpson J.T."/>
            <person name="Stenson P.D."/>
            <person name="Turner D.J."/>
            <person name="Vigilant L."/>
            <person name="Vilella A.J."/>
            <person name="Whitener W."/>
            <person name="Zhu B."/>
            <person name="Cooper D.N."/>
            <person name="de Jong P."/>
            <person name="Dermitzakis E.T."/>
            <person name="Eichler E.E."/>
            <person name="Flicek P."/>
            <person name="Goldman N."/>
            <person name="Mundy N.I."/>
            <person name="Ning Z."/>
            <person name="Odom D.T."/>
            <person name="Ponting C.P."/>
            <person name="Quail M.A."/>
            <person name="Ryder O.A."/>
            <person name="Searle S.M."/>
            <person name="Warren W.C."/>
            <person name="Wilson R.K."/>
            <person name="Schierup M.H."/>
            <person name="Rogers J."/>
            <person name="Tyler-Smith C."/>
            <person name="Durbin R."/>
        </authorList>
    </citation>
    <scope>NUCLEOTIDE SEQUENCE [LARGE SCALE GENOMIC DNA]</scope>
</reference>
<organism evidence="2 3">
    <name type="scientific">Gorilla gorilla gorilla</name>
    <name type="common">Western lowland gorilla</name>
    <dbReference type="NCBI Taxonomy" id="9595"/>
    <lineage>
        <taxon>Eukaryota</taxon>
        <taxon>Metazoa</taxon>
        <taxon>Chordata</taxon>
        <taxon>Craniata</taxon>
        <taxon>Vertebrata</taxon>
        <taxon>Euteleostomi</taxon>
        <taxon>Mammalia</taxon>
        <taxon>Eutheria</taxon>
        <taxon>Euarchontoglires</taxon>
        <taxon>Primates</taxon>
        <taxon>Haplorrhini</taxon>
        <taxon>Catarrhini</taxon>
        <taxon>Hominidae</taxon>
        <taxon>Gorilla</taxon>
    </lineage>
</organism>
<keyword evidence="3" id="KW-1185">Reference proteome</keyword>
<protein>
    <submittedName>
        <fullName evidence="2">G protein signaling modulator 3</fullName>
    </submittedName>
</protein>
<sequence>MYIFESSTSLDLNPPLPTGTMPLPVPFLPSRGWRLRDPRKKRMVSRAPLRMRKAGPLQTPPLGLGDLLLRPLLLQGPATQPWDPARPPCSPCRLNSFWTWWLKPSPAAWRSRGPPSTPPKTPQA</sequence>
<evidence type="ECO:0000256" key="1">
    <source>
        <dbReference type="SAM" id="MobiDB-lite"/>
    </source>
</evidence>
<feature type="region of interest" description="Disordered" evidence="1">
    <location>
        <begin position="38"/>
        <end position="62"/>
    </location>
</feature>
<reference evidence="2" key="3">
    <citation type="submission" date="2025-08" db="UniProtKB">
        <authorList>
            <consortium name="Ensembl"/>
        </authorList>
    </citation>
    <scope>IDENTIFICATION</scope>
</reference>